<dbReference type="InterPro" id="IPR002048">
    <property type="entry name" value="EF_hand_dom"/>
</dbReference>
<dbReference type="InterPro" id="IPR018247">
    <property type="entry name" value="EF_Hand_1_Ca_BS"/>
</dbReference>
<dbReference type="FunFam" id="1.10.238.10:FF:000003">
    <property type="entry name" value="Calmodulin A"/>
    <property type="match status" value="1"/>
</dbReference>
<dbReference type="PROSITE" id="PS00018">
    <property type="entry name" value="EF_HAND_1"/>
    <property type="match status" value="1"/>
</dbReference>
<dbReference type="InterPro" id="IPR002737">
    <property type="entry name" value="MEMO1_fam"/>
</dbReference>
<dbReference type="NCBIfam" id="TIGR04336">
    <property type="entry name" value="AmmeMemoSam_B"/>
    <property type="match status" value="1"/>
</dbReference>
<dbReference type="HAMAP" id="MF_00055">
    <property type="entry name" value="MEMO1"/>
    <property type="match status" value="1"/>
</dbReference>
<dbReference type="PANTHER" id="PTHR11060:SF0">
    <property type="entry name" value="PROTEIN MEMO1"/>
    <property type="match status" value="1"/>
</dbReference>
<dbReference type="Gene3D" id="1.10.238.10">
    <property type="entry name" value="EF-hand"/>
    <property type="match status" value="1"/>
</dbReference>
<dbReference type="PROSITE" id="PS50222">
    <property type="entry name" value="EF_HAND_2"/>
    <property type="match status" value="1"/>
</dbReference>
<protein>
    <submittedName>
        <fullName evidence="5">EOG090X09ZA</fullName>
    </submittedName>
</protein>
<dbReference type="CDD" id="cd00051">
    <property type="entry name" value="EFh"/>
    <property type="match status" value="1"/>
</dbReference>
<feature type="domain" description="EF-hand" evidence="4">
    <location>
        <begin position="10"/>
        <end position="45"/>
    </location>
</feature>
<sequence>MMARKMKDTDSEEEIREAFRVFDKDGNGFISAAELRHVMTNLGEKLTDEEVDEMIREADIDGDGQVNYEGSIGRFAALLSALCSLLARDIAGRRTKRKTIEGGIKPVILLASHAGSWYSDSAKELGRQLDGWLEAANFSHGPARAIIAPHAGYRYCGSCAGFAYKQIDPSNVKRVFILGPSHHVRLSGCALSTVAKYRTPFYDLTLDTQVYKELHSTGCFEWMNLETDEDEHSIEMHLPYVAKVFENHRDITIVPILVGSLSPERETHYGRLLSRYLADPNNCFIISSDFCHWGQRFRYTHYDKSCGEIYQSIQRLDQQGMSIIEMLDTTGFTEYLKKYGNTICGRHPIGVLLNMVDHIRETSNGLKASLKFVDYAQSSQCRSFNDSSVSYASAALLLE</sequence>
<evidence type="ECO:0000313" key="5">
    <source>
        <dbReference type="EMBL" id="SVE90019.1"/>
    </source>
</evidence>
<evidence type="ECO:0000259" key="4">
    <source>
        <dbReference type="PROSITE" id="PS50222"/>
    </source>
</evidence>
<comment type="similarity">
    <text evidence="1">Belongs to the MEMO1 family.</text>
</comment>
<proteinExistence type="evidence at transcript level"/>
<dbReference type="PANTHER" id="PTHR11060">
    <property type="entry name" value="PROTEIN MEMO1"/>
    <property type="match status" value="1"/>
</dbReference>
<keyword evidence="2" id="KW-0677">Repeat</keyword>
<evidence type="ECO:0000256" key="1">
    <source>
        <dbReference type="ARBA" id="ARBA00006315"/>
    </source>
</evidence>
<name>A0A4Y7NAC1_9CRUS</name>
<evidence type="ECO:0000256" key="2">
    <source>
        <dbReference type="ARBA" id="ARBA00022737"/>
    </source>
</evidence>
<dbReference type="CDD" id="cd07361">
    <property type="entry name" value="MEMO_like"/>
    <property type="match status" value="1"/>
</dbReference>
<organism evidence="5">
    <name type="scientific">Daphnia sinensis</name>
    <dbReference type="NCBI Taxonomy" id="1820382"/>
    <lineage>
        <taxon>Eukaryota</taxon>
        <taxon>Metazoa</taxon>
        <taxon>Ecdysozoa</taxon>
        <taxon>Arthropoda</taxon>
        <taxon>Crustacea</taxon>
        <taxon>Branchiopoda</taxon>
        <taxon>Diplostraca</taxon>
        <taxon>Cladocera</taxon>
        <taxon>Anomopoda</taxon>
        <taxon>Daphniidae</taxon>
        <taxon>Daphnia</taxon>
        <taxon>Daphnia similis group</taxon>
    </lineage>
</organism>
<dbReference type="SMART" id="SM00054">
    <property type="entry name" value="EFh"/>
    <property type="match status" value="2"/>
</dbReference>
<dbReference type="Pfam" id="PF01875">
    <property type="entry name" value="Memo"/>
    <property type="match status" value="1"/>
</dbReference>
<dbReference type="EMBL" id="LR020400">
    <property type="protein sequence ID" value="SVE90019.1"/>
    <property type="molecule type" value="mRNA"/>
</dbReference>
<keyword evidence="3" id="KW-0106">Calcium</keyword>
<accession>A0A4Y7NAC1</accession>
<dbReference type="SUPFAM" id="SSF47473">
    <property type="entry name" value="EF-hand"/>
    <property type="match status" value="1"/>
</dbReference>
<reference evidence="5" key="1">
    <citation type="submission" date="2018-08" db="EMBL/GenBank/DDBJ databases">
        <authorList>
            <person name="Cornetti L."/>
        </authorList>
    </citation>
    <scope>NUCLEOTIDE SEQUENCE</scope>
    <source>
        <strain evidence="5">RU-TY6-1</strain>
    </source>
</reference>
<gene>
    <name evidence="5" type="primary">EOG090X09ZA</name>
</gene>
<evidence type="ECO:0000256" key="3">
    <source>
        <dbReference type="ARBA" id="ARBA00022837"/>
    </source>
</evidence>
<dbReference type="GO" id="GO:0005509">
    <property type="term" value="F:calcium ion binding"/>
    <property type="evidence" value="ECO:0007669"/>
    <property type="project" value="InterPro"/>
</dbReference>
<dbReference type="Pfam" id="PF13499">
    <property type="entry name" value="EF-hand_7"/>
    <property type="match status" value="1"/>
</dbReference>
<dbReference type="InterPro" id="IPR011992">
    <property type="entry name" value="EF-hand-dom_pair"/>
</dbReference>
<dbReference type="Gene3D" id="3.40.830.10">
    <property type="entry name" value="LigB-like"/>
    <property type="match status" value="1"/>
</dbReference>
<dbReference type="AlphaFoldDB" id="A0A4Y7NAC1"/>